<feature type="region of interest" description="Disordered" evidence="1">
    <location>
        <begin position="1"/>
        <end position="24"/>
    </location>
</feature>
<gene>
    <name evidence="2" type="ORF">D1825_04550</name>
</gene>
<organism evidence="2 3">
    <name type="scientific">Cellulomonas rhizosphaerae</name>
    <dbReference type="NCBI Taxonomy" id="2293719"/>
    <lineage>
        <taxon>Bacteria</taxon>
        <taxon>Bacillati</taxon>
        <taxon>Actinomycetota</taxon>
        <taxon>Actinomycetes</taxon>
        <taxon>Micrococcales</taxon>
        <taxon>Cellulomonadaceae</taxon>
        <taxon>Cellulomonas</taxon>
    </lineage>
</organism>
<evidence type="ECO:0000313" key="2">
    <source>
        <dbReference type="EMBL" id="RHA43796.1"/>
    </source>
</evidence>
<protein>
    <submittedName>
        <fullName evidence="2">Uncharacterized protein</fullName>
    </submittedName>
</protein>
<dbReference type="EMBL" id="QWKP01000140">
    <property type="protein sequence ID" value="RHA43796.1"/>
    <property type="molecule type" value="Genomic_DNA"/>
</dbReference>
<proteinExistence type="predicted"/>
<accession>A0A413RP49</accession>
<dbReference type="AlphaFoldDB" id="A0A413RP49"/>
<evidence type="ECO:0000256" key="1">
    <source>
        <dbReference type="SAM" id="MobiDB-lite"/>
    </source>
</evidence>
<comment type="caution">
    <text evidence="2">The sequence shown here is derived from an EMBL/GenBank/DDBJ whole genome shotgun (WGS) entry which is preliminary data.</text>
</comment>
<name>A0A413RP49_9CELL</name>
<dbReference type="Proteomes" id="UP000283374">
    <property type="component" value="Unassembled WGS sequence"/>
</dbReference>
<evidence type="ECO:0000313" key="3">
    <source>
        <dbReference type="Proteomes" id="UP000283374"/>
    </source>
</evidence>
<reference evidence="2 3" key="1">
    <citation type="submission" date="2018-08" db="EMBL/GenBank/DDBJ databases">
        <title>Cellulomonas rhizosphaerae sp. nov., a novel actinomycete isolated from soil.</title>
        <authorList>
            <person name="Tian Y."/>
        </authorList>
    </citation>
    <scope>NUCLEOTIDE SEQUENCE [LARGE SCALE GENOMIC DNA]</scope>
    <source>
        <strain evidence="2 3">NEAU-TCZ24</strain>
    </source>
</reference>
<keyword evidence="3" id="KW-1185">Reference proteome</keyword>
<sequence>MARASTVYAAHSAAPDAPVVEQRPPRAFRSRCVAADLLARLARTIEPAPVRREVPRGMGHAAT</sequence>